<accession>A0ACB8HK08</accession>
<sequence>MVSFSLTIASSPGYNCIISSSPFLKPIAWRLSASYKQQRLLPAPGAAKERRLNIHTSNSSRSSTPLCTTTKAVSPLTAETAATDGEGREGGGEEESWQAFCAQVGGEWDGYGAEFTTRGEPLELPSAVVPETFREWGVAIHDWQTQCPTLPQPAQKGKLWYKVIRLLPTVGCEADAATTFSVEECSTQEGGAAAAASALAYHKNGSYTAVWRGQPTILENPGPGPGKLVVREGEGLAVEQCLVVQDNNGRTRVRVLHQLLPRRNSITVYRESWEGPFRNGESLGGCASSTSAFATQARLEASSLAGNWHVDQFATQTVTEAPAAEAISCQITELTPVSSKEWERELLDDTIFLPKDLWTYVNMAQNGGTVIETGWLVNLDQSIVSGCHLESSGEIKEVYVRFEQRISKM</sequence>
<name>A0ACB8HK08_9BRYO</name>
<dbReference type="EMBL" id="CM038913">
    <property type="protein sequence ID" value="KAH9556110.1"/>
    <property type="molecule type" value="Genomic_DNA"/>
</dbReference>
<organism evidence="1 2">
    <name type="scientific">Sphagnum magellanicum</name>
    <dbReference type="NCBI Taxonomy" id="128215"/>
    <lineage>
        <taxon>Eukaryota</taxon>
        <taxon>Viridiplantae</taxon>
        <taxon>Streptophyta</taxon>
        <taxon>Embryophyta</taxon>
        <taxon>Bryophyta</taxon>
        <taxon>Sphagnophytina</taxon>
        <taxon>Sphagnopsida</taxon>
        <taxon>Sphagnales</taxon>
        <taxon>Sphagnaceae</taxon>
        <taxon>Sphagnum</taxon>
    </lineage>
</organism>
<proteinExistence type="predicted"/>
<dbReference type="Proteomes" id="UP000828922">
    <property type="component" value="Linkage Group LG07"/>
</dbReference>
<protein>
    <submittedName>
        <fullName evidence="1">Uncharacterized protein</fullName>
    </submittedName>
</protein>
<comment type="caution">
    <text evidence="1">The sequence shown here is derived from an EMBL/GenBank/DDBJ whole genome shotgun (WGS) entry which is preliminary data.</text>
</comment>
<evidence type="ECO:0000313" key="1">
    <source>
        <dbReference type="EMBL" id="KAH9556110.1"/>
    </source>
</evidence>
<gene>
    <name evidence="1" type="ORF">CY35_07G009700</name>
</gene>
<reference evidence="2" key="1">
    <citation type="journal article" date="2022" name="New Phytol.">
        <title>Phylogenomic structure and speciation in an emerging model: the Sphagnum magellanicum complex (Bryophyta).</title>
        <authorList>
            <person name="Shaw A.J."/>
            <person name="Piatkowski B."/>
            <person name="Duffy A.M."/>
            <person name="Aguero B."/>
            <person name="Imwattana K."/>
            <person name="Nieto-Lugilde M."/>
            <person name="Healey A."/>
            <person name="Weston D.J."/>
            <person name="Patel M.N."/>
            <person name="Schmutz J."/>
            <person name="Grimwood J."/>
            <person name="Yavitt J.B."/>
            <person name="Hassel K."/>
            <person name="Stenoien H.K."/>
            <person name="Flatberg K.I."/>
            <person name="Bickford C.P."/>
            <person name="Hicks K.A."/>
        </authorList>
    </citation>
    <scope>NUCLEOTIDE SEQUENCE [LARGE SCALE GENOMIC DNA]</scope>
</reference>
<evidence type="ECO:0000313" key="2">
    <source>
        <dbReference type="Proteomes" id="UP000828922"/>
    </source>
</evidence>
<keyword evidence="2" id="KW-1185">Reference proteome</keyword>